<name>A0ABP7X469_9GAMM</name>
<dbReference type="InterPro" id="IPR012902">
    <property type="entry name" value="N_methyl_site"/>
</dbReference>
<protein>
    <submittedName>
        <fullName evidence="2">PilW family protein</fullName>
    </submittedName>
</protein>
<evidence type="ECO:0000313" key="3">
    <source>
        <dbReference type="Proteomes" id="UP001500392"/>
    </source>
</evidence>
<feature type="transmembrane region" description="Helical" evidence="1">
    <location>
        <begin position="12"/>
        <end position="36"/>
    </location>
</feature>
<reference evidence="3" key="1">
    <citation type="journal article" date="2019" name="Int. J. Syst. Evol. Microbiol.">
        <title>The Global Catalogue of Microorganisms (GCM) 10K type strain sequencing project: providing services to taxonomists for standard genome sequencing and annotation.</title>
        <authorList>
            <consortium name="The Broad Institute Genomics Platform"/>
            <consortium name="The Broad Institute Genome Sequencing Center for Infectious Disease"/>
            <person name="Wu L."/>
            <person name="Ma J."/>
        </authorList>
    </citation>
    <scope>NUCLEOTIDE SEQUENCE [LARGE SCALE GENOMIC DNA]</scope>
    <source>
        <strain evidence="3">JCM 17304</strain>
    </source>
</reference>
<accession>A0ABP7X469</accession>
<dbReference type="RefSeq" id="WP_344937956.1">
    <property type="nucleotide sequence ID" value="NZ_BAABDM010000008.1"/>
</dbReference>
<dbReference type="Pfam" id="PF16074">
    <property type="entry name" value="PilW"/>
    <property type="match status" value="1"/>
</dbReference>
<keyword evidence="3" id="KW-1185">Reference proteome</keyword>
<dbReference type="Pfam" id="PF07963">
    <property type="entry name" value="N_methyl"/>
    <property type="match status" value="1"/>
</dbReference>
<keyword evidence="1" id="KW-0812">Transmembrane</keyword>
<evidence type="ECO:0000313" key="2">
    <source>
        <dbReference type="EMBL" id="GAA4103520.1"/>
    </source>
</evidence>
<keyword evidence="1" id="KW-0472">Membrane</keyword>
<dbReference type="InterPro" id="IPR032092">
    <property type="entry name" value="PilW"/>
</dbReference>
<keyword evidence="1" id="KW-1133">Transmembrane helix</keyword>
<sequence>MAAIRKDRQAGFGLVELMIAITLGILLSTAVIQVFLATNSSSKIQDSMAVIQENARFAMRFLSREIRMAGYMGCSSVGAAEFNNIAEPASEVDFSPATALVGVDNVVSGNALNAVVGTDTVRLKRASDEFLTITGNYAPDNANIQVEDNDIGFVKGDYVMVSDCASADVFRITNNPKEAGKGKATFTHANGSNSDNRLSKIYTGEAEVFGFETIDFFIRDTGRKSSGGNPVNALFIQQRGVGTGGVTPAPVELVEGVENMQLSYGVDNNGDLAVDAYQTAAAVADWSTVLSVRIQLTLYGLEDNVVGQDGSVNAQQLVDRDGVAVANNDGRLRQVFTNVFAIRNKMQ</sequence>
<comment type="caution">
    <text evidence="2">The sequence shown here is derived from an EMBL/GenBank/DDBJ whole genome shotgun (WGS) entry which is preliminary data.</text>
</comment>
<organism evidence="2 3">
    <name type="scientific">Zhongshania borealis</name>
    <dbReference type="NCBI Taxonomy" id="889488"/>
    <lineage>
        <taxon>Bacteria</taxon>
        <taxon>Pseudomonadati</taxon>
        <taxon>Pseudomonadota</taxon>
        <taxon>Gammaproteobacteria</taxon>
        <taxon>Cellvibrionales</taxon>
        <taxon>Spongiibacteraceae</taxon>
        <taxon>Zhongshania</taxon>
    </lineage>
</organism>
<evidence type="ECO:0000256" key="1">
    <source>
        <dbReference type="SAM" id="Phobius"/>
    </source>
</evidence>
<proteinExistence type="predicted"/>
<dbReference type="EMBL" id="BAABDM010000008">
    <property type="protein sequence ID" value="GAA4103520.1"/>
    <property type="molecule type" value="Genomic_DNA"/>
</dbReference>
<gene>
    <name evidence="2" type="ORF">GCM10022414_31900</name>
</gene>
<dbReference type="Proteomes" id="UP001500392">
    <property type="component" value="Unassembled WGS sequence"/>
</dbReference>